<accession>A0A518AQU9</accession>
<protein>
    <recommendedName>
        <fullName evidence="2">GTP 3',8-cyclase</fullName>
        <ecNumber evidence="2">4.1.99.22</ecNumber>
    </recommendedName>
</protein>
<keyword evidence="14" id="KW-1185">Reference proteome</keyword>
<evidence type="ECO:0000256" key="4">
    <source>
        <dbReference type="ARBA" id="ARBA00022691"/>
    </source>
</evidence>
<dbReference type="InterPro" id="IPR006638">
    <property type="entry name" value="Elp3/MiaA/NifB-like_rSAM"/>
</dbReference>
<keyword evidence="10" id="KW-0501">Molybdenum cofactor biosynthesis</keyword>
<keyword evidence="5" id="KW-0479">Metal-binding</keyword>
<dbReference type="InterPro" id="IPR013483">
    <property type="entry name" value="MoaA"/>
</dbReference>
<dbReference type="PROSITE" id="PS51918">
    <property type="entry name" value="RADICAL_SAM"/>
    <property type="match status" value="1"/>
</dbReference>
<dbReference type="UniPathway" id="UPA00344"/>
<dbReference type="GO" id="GO:0061798">
    <property type="term" value="F:GTP 3',8'-cyclase activity"/>
    <property type="evidence" value="ECO:0007669"/>
    <property type="project" value="UniProtKB-EC"/>
</dbReference>
<dbReference type="Pfam" id="PF04055">
    <property type="entry name" value="Radical_SAM"/>
    <property type="match status" value="1"/>
</dbReference>
<dbReference type="GO" id="GO:0006777">
    <property type="term" value="P:Mo-molybdopterin cofactor biosynthetic process"/>
    <property type="evidence" value="ECO:0007669"/>
    <property type="project" value="UniProtKB-KW"/>
</dbReference>
<evidence type="ECO:0000256" key="10">
    <source>
        <dbReference type="ARBA" id="ARBA00023150"/>
    </source>
</evidence>
<evidence type="ECO:0000256" key="2">
    <source>
        <dbReference type="ARBA" id="ARBA00012167"/>
    </source>
</evidence>
<comment type="catalytic activity">
    <reaction evidence="11">
        <text>GTP + AH2 + S-adenosyl-L-methionine = (8S)-3',8-cyclo-7,8-dihydroguanosine 5'-triphosphate + 5'-deoxyadenosine + L-methionine + A + H(+)</text>
        <dbReference type="Rhea" id="RHEA:49576"/>
        <dbReference type="ChEBI" id="CHEBI:13193"/>
        <dbReference type="ChEBI" id="CHEBI:15378"/>
        <dbReference type="ChEBI" id="CHEBI:17319"/>
        <dbReference type="ChEBI" id="CHEBI:17499"/>
        <dbReference type="ChEBI" id="CHEBI:37565"/>
        <dbReference type="ChEBI" id="CHEBI:57844"/>
        <dbReference type="ChEBI" id="CHEBI:59789"/>
        <dbReference type="ChEBI" id="CHEBI:131766"/>
        <dbReference type="EC" id="4.1.99.22"/>
    </reaction>
</comment>
<evidence type="ECO:0000313" key="14">
    <source>
        <dbReference type="Proteomes" id="UP000315750"/>
    </source>
</evidence>
<dbReference type="Proteomes" id="UP000315750">
    <property type="component" value="Chromosome"/>
</dbReference>
<keyword evidence="8" id="KW-0411">Iron-sulfur</keyword>
<keyword evidence="9" id="KW-0342">GTP-binding</keyword>
<evidence type="ECO:0000259" key="12">
    <source>
        <dbReference type="PROSITE" id="PS51918"/>
    </source>
</evidence>
<evidence type="ECO:0000256" key="7">
    <source>
        <dbReference type="ARBA" id="ARBA00023004"/>
    </source>
</evidence>
<dbReference type="SFLD" id="SFLDS00029">
    <property type="entry name" value="Radical_SAM"/>
    <property type="match status" value="1"/>
</dbReference>
<dbReference type="PROSITE" id="PS01305">
    <property type="entry name" value="MOAA_NIFB_PQQE"/>
    <property type="match status" value="1"/>
</dbReference>
<dbReference type="EC" id="4.1.99.22" evidence="2"/>
<dbReference type="SFLD" id="SFLDG01067">
    <property type="entry name" value="SPASM/twitch_domain_containing"/>
    <property type="match status" value="1"/>
</dbReference>
<name>A0A518AQU9_9BACT</name>
<dbReference type="NCBIfam" id="TIGR02666">
    <property type="entry name" value="moaA"/>
    <property type="match status" value="1"/>
</dbReference>
<dbReference type="SFLD" id="SFLDG01386">
    <property type="entry name" value="main_SPASM_domain-containing"/>
    <property type="match status" value="1"/>
</dbReference>
<comment type="cofactor">
    <cofactor evidence="1">
        <name>[4Fe-4S] cluster</name>
        <dbReference type="ChEBI" id="CHEBI:49883"/>
    </cofactor>
</comment>
<dbReference type="EMBL" id="CP036278">
    <property type="protein sequence ID" value="QDU57085.1"/>
    <property type="molecule type" value="Genomic_DNA"/>
</dbReference>
<dbReference type="PANTHER" id="PTHR22960">
    <property type="entry name" value="MOLYBDOPTERIN COFACTOR SYNTHESIS PROTEIN A"/>
    <property type="match status" value="1"/>
</dbReference>
<gene>
    <name evidence="13" type="primary">moaA</name>
    <name evidence="13" type="ORF">Pan181_32990</name>
</gene>
<dbReference type="GO" id="GO:0046872">
    <property type="term" value="F:metal ion binding"/>
    <property type="evidence" value="ECO:0007669"/>
    <property type="project" value="UniProtKB-KW"/>
</dbReference>
<feature type="domain" description="Radical SAM core" evidence="12">
    <location>
        <begin position="12"/>
        <end position="227"/>
    </location>
</feature>
<dbReference type="RefSeq" id="WP_231943613.1">
    <property type="nucleotide sequence ID" value="NZ_CP036278.1"/>
</dbReference>
<keyword evidence="3" id="KW-0004">4Fe-4S</keyword>
<dbReference type="GO" id="GO:0051539">
    <property type="term" value="F:4 iron, 4 sulfur cluster binding"/>
    <property type="evidence" value="ECO:0007669"/>
    <property type="project" value="UniProtKB-KW"/>
</dbReference>
<keyword evidence="4" id="KW-0949">S-adenosyl-L-methionine</keyword>
<keyword evidence="7" id="KW-0408">Iron</keyword>
<evidence type="ECO:0000256" key="1">
    <source>
        <dbReference type="ARBA" id="ARBA00001966"/>
    </source>
</evidence>
<dbReference type="GO" id="GO:0061799">
    <property type="term" value="F:cyclic pyranopterin monophosphate synthase activity"/>
    <property type="evidence" value="ECO:0007669"/>
    <property type="project" value="TreeGrafter"/>
</dbReference>
<dbReference type="InterPro" id="IPR058240">
    <property type="entry name" value="rSAM_sf"/>
</dbReference>
<proteinExistence type="predicted"/>
<evidence type="ECO:0000256" key="3">
    <source>
        <dbReference type="ARBA" id="ARBA00022485"/>
    </source>
</evidence>
<dbReference type="GO" id="GO:0005525">
    <property type="term" value="F:GTP binding"/>
    <property type="evidence" value="ECO:0007669"/>
    <property type="project" value="UniProtKB-KW"/>
</dbReference>
<reference evidence="13 14" key="1">
    <citation type="submission" date="2019-02" db="EMBL/GenBank/DDBJ databases">
        <title>Deep-cultivation of Planctomycetes and their phenomic and genomic characterization uncovers novel biology.</title>
        <authorList>
            <person name="Wiegand S."/>
            <person name="Jogler M."/>
            <person name="Boedeker C."/>
            <person name="Pinto D."/>
            <person name="Vollmers J."/>
            <person name="Rivas-Marin E."/>
            <person name="Kohn T."/>
            <person name="Peeters S.H."/>
            <person name="Heuer A."/>
            <person name="Rast P."/>
            <person name="Oberbeckmann S."/>
            <person name="Bunk B."/>
            <person name="Jeske O."/>
            <person name="Meyerdierks A."/>
            <person name="Storesund J.E."/>
            <person name="Kallscheuer N."/>
            <person name="Luecker S."/>
            <person name="Lage O.M."/>
            <person name="Pohl T."/>
            <person name="Merkel B.J."/>
            <person name="Hornburger P."/>
            <person name="Mueller R.-W."/>
            <person name="Bruemmer F."/>
            <person name="Labrenz M."/>
            <person name="Spormann A.M."/>
            <person name="Op den Camp H."/>
            <person name="Overmann J."/>
            <person name="Amann R."/>
            <person name="Jetten M.S.M."/>
            <person name="Mascher T."/>
            <person name="Medema M.H."/>
            <person name="Devos D.P."/>
            <person name="Kaster A.-K."/>
            <person name="Ovreas L."/>
            <person name="Rohde M."/>
            <person name="Galperin M.Y."/>
            <person name="Jogler C."/>
        </authorList>
    </citation>
    <scope>NUCLEOTIDE SEQUENCE [LARGE SCALE GENOMIC DNA]</scope>
    <source>
        <strain evidence="13 14">Pan181</strain>
    </source>
</reference>
<evidence type="ECO:0000256" key="6">
    <source>
        <dbReference type="ARBA" id="ARBA00022741"/>
    </source>
</evidence>
<dbReference type="SMART" id="SM00729">
    <property type="entry name" value="Elp3"/>
    <property type="match status" value="1"/>
</dbReference>
<evidence type="ECO:0000313" key="13">
    <source>
        <dbReference type="EMBL" id="QDU57085.1"/>
    </source>
</evidence>
<organism evidence="13 14">
    <name type="scientific">Aeoliella mucimassa</name>
    <dbReference type="NCBI Taxonomy" id="2527972"/>
    <lineage>
        <taxon>Bacteria</taxon>
        <taxon>Pseudomonadati</taxon>
        <taxon>Planctomycetota</taxon>
        <taxon>Planctomycetia</taxon>
        <taxon>Pirellulales</taxon>
        <taxon>Lacipirellulaceae</taxon>
        <taxon>Aeoliella</taxon>
    </lineage>
</organism>
<dbReference type="InterPro" id="IPR007197">
    <property type="entry name" value="rSAM"/>
</dbReference>
<evidence type="ECO:0000256" key="8">
    <source>
        <dbReference type="ARBA" id="ARBA00023014"/>
    </source>
</evidence>
<dbReference type="AlphaFoldDB" id="A0A518AQU9"/>
<dbReference type="InterPro" id="IPR050105">
    <property type="entry name" value="MoCo_biosynth_MoaA/MoaC"/>
</dbReference>
<dbReference type="Gene3D" id="3.20.20.70">
    <property type="entry name" value="Aldolase class I"/>
    <property type="match status" value="1"/>
</dbReference>
<evidence type="ECO:0000256" key="5">
    <source>
        <dbReference type="ARBA" id="ARBA00022723"/>
    </source>
</evidence>
<dbReference type="InterPro" id="IPR013785">
    <property type="entry name" value="Aldolase_TIM"/>
</dbReference>
<evidence type="ECO:0000256" key="11">
    <source>
        <dbReference type="ARBA" id="ARBA00048697"/>
    </source>
</evidence>
<keyword evidence="6" id="KW-0547">Nucleotide-binding</keyword>
<dbReference type="InterPro" id="IPR010505">
    <property type="entry name" value="MoaA_twitch"/>
</dbReference>
<dbReference type="KEGG" id="amuc:Pan181_32990"/>
<dbReference type="SUPFAM" id="SSF102114">
    <property type="entry name" value="Radical SAM enzymes"/>
    <property type="match status" value="1"/>
</dbReference>
<evidence type="ECO:0000256" key="9">
    <source>
        <dbReference type="ARBA" id="ARBA00023134"/>
    </source>
</evidence>
<sequence>MPDSRSLPLVDSFQRVHRSLRLSVTDRCNIRCFYCMPAEGVQFLPRVDILSFEEIARFVRVAVSLGVTRVRLTGGEPLVRADLPALVETLTAIEGVEELAMTTNGMLLTEHAAALKQAGLGRLNISLDTLDPEQFQRITRRPGLEQVLAGIDAALEAGFSDVRLNAVAVRGELESQVVPLVQFATSRGMTMRFIEYMPLDADQEWESQQVLAGAAIRELIARELGPLVPEGRDHASQPAMNYRLVEGAGRVGFINPVSEPFCRNCDRLRLTAEGAVRNSCSVPASRAFAT</sequence>
<dbReference type="PANTHER" id="PTHR22960:SF0">
    <property type="entry name" value="MOLYBDENUM COFACTOR BIOSYNTHESIS PROTEIN 1"/>
    <property type="match status" value="1"/>
</dbReference>
<dbReference type="CDD" id="cd01335">
    <property type="entry name" value="Radical_SAM"/>
    <property type="match status" value="1"/>
</dbReference>
<dbReference type="InterPro" id="IPR000385">
    <property type="entry name" value="MoaA_NifB_PqqE_Fe-S-bd_CS"/>
</dbReference>
<dbReference type="Pfam" id="PF06463">
    <property type="entry name" value="Mob_synth_C"/>
    <property type="match status" value="1"/>
</dbReference>